<evidence type="ECO:0000313" key="6">
    <source>
        <dbReference type="Proteomes" id="UP001595075"/>
    </source>
</evidence>
<protein>
    <submittedName>
        <fullName evidence="5">Uncharacterized protein</fullName>
    </submittedName>
</protein>
<dbReference type="InterPro" id="IPR043129">
    <property type="entry name" value="ATPase_NBD"/>
</dbReference>
<name>A0ABR4D245_9HELO</name>
<proteinExistence type="inferred from homology"/>
<reference evidence="5 6" key="1">
    <citation type="journal article" date="2024" name="Commun. Biol.">
        <title>Comparative genomic analysis of thermophilic fungi reveals convergent evolutionary adaptations and gene losses.</title>
        <authorList>
            <person name="Steindorff A.S."/>
            <person name="Aguilar-Pontes M.V."/>
            <person name="Robinson A.J."/>
            <person name="Andreopoulos B."/>
            <person name="LaButti K."/>
            <person name="Kuo A."/>
            <person name="Mondo S."/>
            <person name="Riley R."/>
            <person name="Otillar R."/>
            <person name="Haridas S."/>
            <person name="Lipzen A."/>
            <person name="Grimwood J."/>
            <person name="Schmutz J."/>
            <person name="Clum A."/>
            <person name="Reid I.D."/>
            <person name="Moisan M.C."/>
            <person name="Butler G."/>
            <person name="Nguyen T.T.M."/>
            <person name="Dewar K."/>
            <person name="Conant G."/>
            <person name="Drula E."/>
            <person name="Henrissat B."/>
            <person name="Hansel C."/>
            <person name="Singer S."/>
            <person name="Hutchinson M.I."/>
            <person name="de Vries R.P."/>
            <person name="Natvig D.O."/>
            <person name="Powell A.J."/>
            <person name="Tsang A."/>
            <person name="Grigoriev I.V."/>
        </authorList>
    </citation>
    <scope>NUCLEOTIDE SEQUENCE [LARGE SCALE GENOMIC DNA]</scope>
    <source>
        <strain evidence="5 6">CBS 494.80</strain>
    </source>
</reference>
<gene>
    <name evidence="5" type="ORF">VTL71DRAFT_1167</name>
</gene>
<sequence>MFNIVLKLISAIWNFLSTFGPLRPIPVEIFRLSNQPTATSERTSCPINPPLPTTERSIFESNGCKVYGYPSTGGVLIKSACLLDMLYLSLSRTRGAQRSPDQDEEDKFCTLLRRTGAKWWKSRDEWVKVQLGMRDETEEEKRVVVYGWPADGVGVWVLKYERANLVPVDFGRLGFAMNMEEKIEMMKEYGAEFVEDITSLKELSDPGASRSTIRRHNGVIFLATLSQKFSRNLKFEPRYSTIWLVSYCTPSFIADLGRVEHAGVEYQELNYGDHILGIDLGERYAQVGVVRNNVFEMIPDKQGRTVIPSYVSFLDDGEPLFGFDAKAQAFVNPKNTFYDIIHWWVVIFKISSCEKQSRIYLTIIGNQDGEIRLRIHANGEDRFITPEEVLTMIFRDLVSEEHLNTTISYAVVPPPNTFFEKQVQAVKNAASQAGLEAVRTYSRSRSVGIAHRFHKSEGEKVFLAGEPSRTVEAQAVLESFFGKKASTPVAFSNVEVVVYGAATHGYDMISYDGIECYMLDSTPLDLGIKISTGDFVKVIRRNTVIPTRKRIGVTTIEDNQEDVAIRIFEGAEGKAFRDRVLGTLDLTGLPRELKGVSRIEVTLELDANGIMKATAECKGNIDTLWVDAREYTQDEIENLLA</sequence>
<organism evidence="5 6">
    <name type="scientific">Oculimacula yallundae</name>
    <dbReference type="NCBI Taxonomy" id="86028"/>
    <lineage>
        <taxon>Eukaryota</taxon>
        <taxon>Fungi</taxon>
        <taxon>Dikarya</taxon>
        <taxon>Ascomycota</taxon>
        <taxon>Pezizomycotina</taxon>
        <taxon>Leotiomycetes</taxon>
        <taxon>Helotiales</taxon>
        <taxon>Ploettnerulaceae</taxon>
        <taxon>Oculimacula</taxon>
    </lineage>
</organism>
<dbReference type="Pfam" id="PF00012">
    <property type="entry name" value="HSP70"/>
    <property type="match status" value="1"/>
</dbReference>
<comment type="similarity">
    <text evidence="3">Belongs to the heat shock protein 70 family.</text>
</comment>
<dbReference type="InterPro" id="IPR029047">
    <property type="entry name" value="HSP70_peptide-bd_sf"/>
</dbReference>
<feature type="signal peptide" evidence="4">
    <location>
        <begin position="1"/>
        <end position="24"/>
    </location>
</feature>
<evidence type="ECO:0000256" key="1">
    <source>
        <dbReference type="ARBA" id="ARBA00022741"/>
    </source>
</evidence>
<keyword evidence="6" id="KW-1185">Reference proteome</keyword>
<evidence type="ECO:0000256" key="4">
    <source>
        <dbReference type="SAM" id="SignalP"/>
    </source>
</evidence>
<dbReference type="Gene3D" id="2.60.34.10">
    <property type="entry name" value="Substrate Binding Domain Of DNAk, Chain A, domain 1"/>
    <property type="match status" value="1"/>
</dbReference>
<dbReference type="PRINTS" id="PR00301">
    <property type="entry name" value="HEATSHOCK70"/>
</dbReference>
<comment type="caution">
    <text evidence="5">The sequence shown here is derived from an EMBL/GenBank/DDBJ whole genome shotgun (WGS) entry which is preliminary data.</text>
</comment>
<dbReference type="EMBL" id="JAZHXI010000001">
    <property type="protein sequence ID" value="KAL2076224.1"/>
    <property type="molecule type" value="Genomic_DNA"/>
</dbReference>
<dbReference type="Proteomes" id="UP001595075">
    <property type="component" value="Unassembled WGS sequence"/>
</dbReference>
<keyword evidence="4" id="KW-0732">Signal</keyword>
<evidence type="ECO:0000256" key="3">
    <source>
        <dbReference type="RuleBase" id="RU003322"/>
    </source>
</evidence>
<dbReference type="InterPro" id="IPR013126">
    <property type="entry name" value="Hsp_70_fam"/>
</dbReference>
<dbReference type="Gene3D" id="3.30.420.40">
    <property type="match status" value="1"/>
</dbReference>
<accession>A0ABR4D245</accession>
<evidence type="ECO:0000256" key="2">
    <source>
        <dbReference type="ARBA" id="ARBA00022840"/>
    </source>
</evidence>
<dbReference type="PANTHER" id="PTHR19375">
    <property type="entry name" value="HEAT SHOCK PROTEIN 70KDA"/>
    <property type="match status" value="1"/>
</dbReference>
<feature type="chain" id="PRO_5046656266" evidence="4">
    <location>
        <begin position="25"/>
        <end position="641"/>
    </location>
</feature>
<keyword evidence="2 3" id="KW-0067">ATP-binding</keyword>
<dbReference type="SUPFAM" id="SSF53067">
    <property type="entry name" value="Actin-like ATPase domain"/>
    <property type="match status" value="1"/>
</dbReference>
<evidence type="ECO:0000313" key="5">
    <source>
        <dbReference type="EMBL" id="KAL2076224.1"/>
    </source>
</evidence>
<keyword evidence="1 3" id="KW-0547">Nucleotide-binding</keyword>
<dbReference type="SUPFAM" id="SSF100920">
    <property type="entry name" value="Heat shock protein 70kD (HSP70), peptide-binding domain"/>
    <property type="match status" value="1"/>
</dbReference>